<dbReference type="Proteomes" id="UP001595547">
    <property type="component" value="Unassembled WGS sequence"/>
</dbReference>
<evidence type="ECO:0000259" key="3">
    <source>
        <dbReference type="PROSITE" id="PS51186"/>
    </source>
</evidence>
<proteinExistence type="predicted"/>
<dbReference type="EC" id="2.3.-.-" evidence="4"/>
<dbReference type="SUPFAM" id="SSF55729">
    <property type="entry name" value="Acyl-CoA N-acyltransferases (Nat)"/>
    <property type="match status" value="1"/>
</dbReference>
<dbReference type="GO" id="GO:0016746">
    <property type="term" value="F:acyltransferase activity"/>
    <property type="evidence" value="ECO:0007669"/>
    <property type="project" value="UniProtKB-KW"/>
</dbReference>
<reference evidence="5" key="1">
    <citation type="journal article" date="2019" name="Int. J. Syst. Evol. Microbiol.">
        <title>The Global Catalogue of Microorganisms (GCM) 10K type strain sequencing project: providing services to taxonomists for standard genome sequencing and annotation.</title>
        <authorList>
            <consortium name="The Broad Institute Genomics Platform"/>
            <consortium name="The Broad Institute Genome Sequencing Center for Infectious Disease"/>
            <person name="Wu L."/>
            <person name="Ma J."/>
        </authorList>
    </citation>
    <scope>NUCLEOTIDE SEQUENCE [LARGE SCALE GENOMIC DNA]</scope>
    <source>
        <strain evidence="5">KCTC 52039</strain>
    </source>
</reference>
<organism evidence="4 5">
    <name type="scientific">Cypionkella sinensis</name>
    <dbReference type="NCBI Taxonomy" id="1756043"/>
    <lineage>
        <taxon>Bacteria</taxon>
        <taxon>Pseudomonadati</taxon>
        <taxon>Pseudomonadota</taxon>
        <taxon>Alphaproteobacteria</taxon>
        <taxon>Rhodobacterales</taxon>
        <taxon>Paracoccaceae</taxon>
        <taxon>Cypionkella</taxon>
    </lineage>
</organism>
<dbReference type="RefSeq" id="WP_380074335.1">
    <property type="nucleotide sequence ID" value="NZ_JBHRTO010000002.1"/>
</dbReference>
<evidence type="ECO:0000256" key="1">
    <source>
        <dbReference type="ARBA" id="ARBA00022679"/>
    </source>
</evidence>
<dbReference type="InterPro" id="IPR051016">
    <property type="entry name" value="Diverse_Substrate_AcTransf"/>
</dbReference>
<keyword evidence="2 4" id="KW-0012">Acyltransferase</keyword>
<keyword evidence="1 4" id="KW-0808">Transferase</keyword>
<name>A0ABV7J4A8_9RHOB</name>
<dbReference type="Pfam" id="PF00583">
    <property type="entry name" value="Acetyltransf_1"/>
    <property type="match status" value="1"/>
</dbReference>
<keyword evidence="5" id="KW-1185">Reference proteome</keyword>
<protein>
    <submittedName>
        <fullName evidence="4">GNAT family N-acetyltransferase</fullName>
        <ecNumber evidence="4">2.3.-.-</ecNumber>
    </submittedName>
</protein>
<dbReference type="Gene3D" id="3.40.630.30">
    <property type="match status" value="1"/>
</dbReference>
<dbReference type="InterPro" id="IPR000182">
    <property type="entry name" value="GNAT_dom"/>
</dbReference>
<comment type="caution">
    <text evidence="4">The sequence shown here is derived from an EMBL/GenBank/DDBJ whole genome shotgun (WGS) entry which is preliminary data.</text>
</comment>
<evidence type="ECO:0000313" key="4">
    <source>
        <dbReference type="EMBL" id="MFC3182673.1"/>
    </source>
</evidence>
<evidence type="ECO:0000256" key="2">
    <source>
        <dbReference type="ARBA" id="ARBA00023315"/>
    </source>
</evidence>
<feature type="domain" description="N-acetyltransferase" evidence="3">
    <location>
        <begin position="2"/>
        <end position="156"/>
    </location>
</feature>
<dbReference type="PROSITE" id="PS51186">
    <property type="entry name" value="GNAT"/>
    <property type="match status" value="1"/>
</dbReference>
<gene>
    <name evidence="4" type="ORF">ACFOGH_16875</name>
</gene>
<dbReference type="EMBL" id="JBHRTO010000002">
    <property type="protein sequence ID" value="MFC3182673.1"/>
    <property type="molecule type" value="Genomic_DNA"/>
</dbReference>
<dbReference type="PANTHER" id="PTHR10545">
    <property type="entry name" value="DIAMINE N-ACETYLTRANSFERASE"/>
    <property type="match status" value="1"/>
</dbReference>
<evidence type="ECO:0000313" key="5">
    <source>
        <dbReference type="Proteomes" id="UP001595547"/>
    </source>
</evidence>
<accession>A0ABV7J4A8</accession>
<sequence>MIRYRLAEVADAGLIHAMLSEMAEAEGSRIGGGVAALQQHGFGAAPRFRVVLVEERGIALGFCLFLPEYSSWRGAMGVFVQDIYLSHAARGKGLGRGLLAAALAHAQDWQPQFMALMVKRSNVLAIGFYETLGFALRDASDPYILEGEGLTALMQP</sequence>
<dbReference type="InterPro" id="IPR016181">
    <property type="entry name" value="Acyl_CoA_acyltransferase"/>
</dbReference>
<dbReference type="PANTHER" id="PTHR10545:SF29">
    <property type="entry name" value="GH14572P-RELATED"/>
    <property type="match status" value="1"/>
</dbReference>